<dbReference type="RefSeq" id="XP_022332274.1">
    <property type="nucleotide sequence ID" value="XM_022476566.1"/>
</dbReference>
<protein>
    <submittedName>
        <fullName evidence="2">Uncharacterized protein LOC111129989 isoform X1</fullName>
    </submittedName>
</protein>
<dbReference type="Proteomes" id="UP000694844">
    <property type="component" value="Chromosome 4"/>
</dbReference>
<dbReference type="GeneID" id="111129989"/>
<keyword evidence="1" id="KW-1185">Reference proteome</keyword>
<reference evidence="2" key="1">
    <citation type="submission" date="2025-08" db="UniProtKB">
        <authorList>
            <consortium name="RefSeq"/>
        </authorList>
    </citation>
    <scope>IDENTIFICATION</scope>
    <source>
        <tissue evidence="2">Whole sample</tissue>
    </source>
</reference>
<sequence>MMIGKVYTTFINVPKCDFHVNSEDFILLSTSYNSFTFIPLSHQPVYTFSMNCPLEIEDCVLETFRCEENIQVQSQHDIIGANWIVNETLSKYISHYKVSLMSCGRTENASCETVFSKLVTNTEEMTVFQGDNNLLIEGFYKVTLQVCFGNQCIFGGHSDGFYVESNDPETGRLIAELDLQTMDCAYMTLDFEKFRCSCPLKPFATFYKWALFTDSDGLIQITSHNIHLNDTGNHEVKTCISPPNHPYKEMLVCLEGYCRSGRMSKVCAPVDIQQDPNSFSKEVVYDLDARSSIFSELKAYKYTTNIGNKIKDIHTNEINIISELFKPGGFVIGIGKTENIWSIMKSAHVPVRCIEDNECIVSKVETGGLVEFSSRLPLKPNTLYFTCVNVTKDPSLSQCSNGFMIDSDPPSKGKVIVQSTKSGFITDDNHIFIHWLGFVDNDLSKKLAYPSSIKHFEVAVGTKKENDDVLPFQNVGLSSAISLSNLSLFGGTSYYFSVKAIDHADNFIIGSSDSYVFDSTPPTHGSIYVGHYLDHLSFVNSNRLVIHVIGFNDNESGIEKIEIGVGSTNNSADVIPTFENDYMPRPIEISDNGALFDGHVYYIFVRVWNFAGLYTSVSSSPFIFDRSPPESGIVRDGHSGSKNDVDYTRNSTLSIHWTEFVDTHSHVEYYRICLGSKEGLSDVNEFIYIGKRLDWEWKIPLVTGKRYFSTVEGCNIAGLCSRSSSNGIVIDNSPPIPGYVSVGTGNVKYIPQRSFLPLTWGNFIDIESGILQYDICVSTNSYICDILAWKNYRTQQSALLLNLSLPTNEDLYAIIKATNKVGLSTLQSSHSFRVDDTPPIVTLQPIFMNIANASAIHDTSVLHVKWGFRDTESPVKFTVLSLKLHDGGHTEIDNIFITSNNTFIKSLNLKERLRDGDDYYVVVTACNMAGMCATDKSKSVVFDSTPPIHGHILDDGIWSNTDGTLIIKWKDYNDPESGIQSYFLTLGDTHSGSEISKRIFYVLHSGKIDSTQTGIFNISRLIKAGDKIVLSIWARNNAHLNGTVRRVTFSAVPTNQSNSHGRLIIERHSCSVSYCTNDCTCGVLGGKCLDVINLITCHQINTTRLSDNSKVKVTVIGVNSEEWTPSTRCLGIKWNTENLNVSRYEWSLGLSNMPIGNGIFSVSNENVWHDVSLQSNVVYCLKQEGSSCMHENIPHISKLGYLKLNIY</sequence>
<organism evidence="1 2">
    <name type="scientific">Crassostrea virginica</name>
    <name type="common">Eastern oyster</name>
    <dbReference type="NCBI Taxonomy" id="6565"/>
    <lineage>
        <taxon>Eukaryota</taxon>
        <taxon>Metazoa</taxon>
        <taxon>Spiralia</taxon>
        <taxon>Lophotrochozoa</taxon>
        <taxon>Mollusca</taxon>
        <taxon>Bivalvia</taxon>
        <taxon>Autobranchia</taxon>
        <taxon>Pteriomorphia</taxon>
        <taxon>Ostreida</taxon>
        <taxon>Ostreoidea</taxon>
        <taxon>Ostreidae</taxon>
        <taxon>Crassostrea</taxon>
    </lineage>
</organism>
<proteinExistence type="predicted"/>
<evidence type="ECO:0000313" key="1">
    <source>
        <dbReference type="Proteomes" id="UP000694844"/>
    </source>
</evidence>
<dbReference type="KEGG" id="cvn:111129989"/>
<evidence type="ECO:0000313" key="2">
    <source>
        <dbReference type="RefSeq" id="XP_022332274.1"/>
    </source>
</evidence>
<dbReference type="PANTHER" id="PTHR16897">
    <property type="entry name" value="OS10G0105400 PROTEIN"/>
    <property type="match status" value="1"/>
</dbReference>
<gene>
    <name evidence="2" type="primary">LOC111129989</name>
</gene>
<dbReference type="OrthoDB" id="6154451at2759"/>
<accession>A0A8B8DXQ4</accession>
<dbReference type="AlphaFoldDB" id="A0A8B8DXQ4"/>
<dbReference type="PANTHER" id="PTHR16897:SF2">
    <property type="entry name" value="OS03G0226600 PROTEIN"/>
    <property type="match status" value="1"/>
</dbReference>
<name>A0A8B8DXQ4_CRAVI</name>